<accession>A0ACC0HAA4</accession>
<gene>
    <name evidence="1" type="ORF">LOK49_LG06G03473</name>
</gene>
<dbReference type="EMBL" id="CM045762">
    <property type="protein sequence ID" value="KAI8010473.1"/>
    <property type="molecule type" value="Genomic_DNA"/>
</dbReference>
<name>A0ACC0HAA4_9ERIC</name>
<keyword evidence="2" id="KW-1185">Reference proteome</keyword>
<evidence type="ECO:0000313" key="1">
    <source>
        <dbReference type="EMBL" id="KAI8010473.1"/>
    </source>
</evidence>
<protein>
    <submittedName>
        <fullName evidence="1">Uncharacterized protein</fullName>
    </submittedName>
</protein>
<dbReference type="Proteomes" id="UP001060215">
    <property type="component" value="Chromosome 5"/>
</dbReference>
<reference evidence="1 2" key="1">
    <citation type="journal article" date="2022" name="Plant J.">
        <title>Chromosome-level genome of Camellia lanceoleosa provides a valuable resource for understanding genome evolution and self-incompatibility.</title>
        <authorList>
            <person name="Gong W."/>
            <person name="Xiao S."/>
            <person name="Wang L."/>
            <person name="Liao Z."/>
            <person name="Chang Y."/>
            <person name="Mo W."/>
            <person name="Hu G."/>
            <person name="Li W."/>
            <person name="Zhao G."/>
            <person name="Zhu H."/>
            <person name="Hu X."/>
            <person name="Ji K."/>
            <person name="Xiang X."/>
            <person name="Song Q."/>
            <person name="Yuan D."/>
            <person name="Jin S."/>
            <person name="Zhang L."/>
        </authorList>
    </citation>
    <scope>NUCLEOTIDE SEQUENCE [LARGE SCALE GENOMIC DNA]</scope>
    <source>
        <strain evidence="1">SQ_2022a</strain>
    </source>
</reference>
<evidence type="ECO:0000313" key="2">
    <source>
        <dbReference type="Proteomes" id="UP001060215"/>
    </source>
</evidence>
<sequence>MHGLHLDSPRVSYKRGHRSIVNASPPTEDAVIATEPLTKEDLVAYLASGCKPKEKWRIGTEHEKFGFESETLMPMKYE</sequence>
<organism evidence="1 2">
    <name type="scientific">Camellia lanceoleosa</name>
    <dbReference type="NCBI Taxonomy" id="1840588"/>
    <lineage>
        <taxon>Eukaryota</taxon>
        <taxon>Viridiplantae</taxon>
        <taxon>Streptophyta</taxon>
        <taxon>Embryophyta</taxon>
        <taxon>Tracheophyta</taxon>
        <taxon>Spermatophyta</taxon>
        <taxon>Magnoliopsida</taxon>
        <taxon>eudicotyledons</taxon>
        <taxon>Gunneridae</taxon>
        <taxon>Pentapetalae</taxon>
        <taxon>asterids</taxon>
        <taxon>Ericales</taxon>
        <taxon>Theaceae</taxon>
        <taxon>Camellia</taxon>
    </lineage>
</organism>
<proteinExistence type="predicted"/>
<comment type="caution">
    <text evidence="1">The sequence shown here is derived from an EMBL/GenBank/DDBJ whole genome shotgun (WGS) entry which is preliminary data.</text>
</comment>